<keyword evidence="1" id="KW-0472">Membrane</keyword>
<keyword evidence="3" id="KW-1185">Reference proteome</keyword>
<feature type="transmembrane region" description="Helical" evidence="1">
    <location>
        <begin position="147"/>
        <end position="172"/>
    </location>
</feature>
<sequence length="220" mass="23306">MIGYCMLFWIGLAMALLIPFGVPMSGAEVGLLLVRGWGVIGGALAVSTALGEFRGRRPRRPRPGRSATTPWWGFAGGYLVLAGTSARALPYLPSLIDTWSGESVGFRVFVVLLLTSGTVLPMALVHRWGRIWPRWTGPLAGRDVPRWLVLGPGLFMGAGLVAYFGIGGFGAIVTGLQPIDRPVVLMVGGYTAWGLGLLVASTSYARLTGGSGRGSAYTLR</sequence>
<comment type="caution">
    <text evidence="2">The sequence shown here is derived from an EMBL/GenBank/DDBJ whole genome shotgun (WGS) entry which is preliminary data.</text>
</comment>
<dbReference type="EMBL" id="JAQFWP010000010">
    <property type="protein sequence ID" value="MDA2804371.1"/>
    <property type="molecule type" value="Genomic_DNA"/>
</dbReference>
<feature type="transmembrane region" description="Helical" evidence="1">
    <location>
        <begin position="7"/>
        <end position="26"/>
    </location>
</feature>
<organism evidence="2 3">
    <name type="scientific">Nocardiopsis suaedae</name>
    <dbReference type="NCBI Taxonomy" id="3018444"/>
    <lineage>
        <taxon>Bacteria</taxon>
        <taxon>Bacillati</taxon>
        <taxon>Actinomycetota</taxon>
        <taxon>Actinomycetes</taxon>
        <taxon>Streptosporangiales</taxon>
        <taxon>Nocardiopsidaceae</taxon>
        <taxon>Nocardiopsis</taxon>
    </lineage>
</organism>
<evidence type="ECO:0000313" key="3">
    <source>
        <dbReference type="Proteomes" id="UP001165685"/>
    </source>
</evidence>
<reference evidence="2" key="1">
    <citation type="submission" date="2023-01" db="EMBL/GenBank/DDBJ databases">
        <title>Draft genome sequence of Nocardiopsis sp. LSu2-4 isolated from halophytes.</title>
        <authorList>
            <person name="Duangmal K."/>
            <person name="Chantavorakit T."/>
        </authorList>
    </citation>
    <scope>NUCLEOTIDE SEQUENCE</scope>
    <source>
        <strain evidence="2">LSu2-4</strain>
    </source>
</reference>
<protein>
    <submittedName>
        <fullName evidence="2">Uncharacterized protein</fullName>
    </submittedName>
</protein>
<dbReference type="Proteomes" id="UP001165685">
    <property type="component" value="Unassembled WGS sequence"/>
</dbReference>
<evidence type="ECO:0000313" key="2">
    <source>
        <dbReference type="EMBL" id="MDA2804371.1"/>
    </source>
</evidence>
<dbReference type="RefSeq" id="WP_270676908.1">
    <property type="nucleotide sequence ID" value="NZ_JAQFWP010000010.1"/>
</dbReference>
<keyword evidence="1" id="KW-1133">Transmembrane helix</keyword>
<feature type="transmembrane region" description="Helical" evidence="1">
    <location>
        <begin position="184"/>
        <end position="205"/>
    </location>
</feature>
<accession>A0ABT4TI79</accession>
<feature type="transmembrane region" description="Helical" evidence="1">
    <location>
        <begin position="104"/>
        <end position="126"/>
    </location>
</feature>
<feature type="transmembrane region" description="Helical" evidence="1">
    <location>
        <begin position="71"/>
        <end position="92"/>
    </location>
</feature>
<gene>
    <name evidence="2" type="ORF">O4U47_07585</name>
</gene>
<proteinExistence type="predicted"/>
<evidence type="ECO:0000256" key="1">
    <source>
        <dbReference type="SAM" id="Phobius"/>
    </source>
</evidence>
<name>A0ABT4TI79_9ACTN</name>
<keyword evidence="1" id="KW-0812">Transmembrane</keyword>
<feature type="transmembrane region" description="Helical" evidence="1">
    <location>
        <begin position="32"/>
        <end position="50"/>
    </location>
</feature>